<comment type="caution">
    <text evidence="1">The sequence shown here is derived from an EMBL/GenBank/DDBJ whole genome shotgun (WGS) entry which is preliminary data.</text>
</comment>
<dbReference type="RefSeq" id="WP_268600221.1">
    <property type="nucleotide sequence ID" value="NZ_JAMDNP010000050.1"/>
</dbReference>
<gene>
    <name evidence="1" type="ORF">M5X12_21765</name>
</gene>
<accession>A0ABT4H3E3</accession>
<evidence type="ECO:0000313" key="2">
    <source>
        <dbReference type="Proteomes" id="UP001527181"/>
    </source>
</evidence>
<proteinExistence type="predicted"/>
<dbReference type="Proteomes" id="UP001527181">
    <property type="component" value="Unassembled WGS sequence"/>
</dbReference>
<evidence type="ECO:0000313" key="1">
    <source>
        <dbReference type="EMBL" id="MCY9763164.1"/>
    </source>
</evidence>
<reference evidence="1 2" key="1">
    <citation type="submission" date="2022-05" db="EMBL/GenBank/DDBJ databases">
        <title>Genome Sequencing of Bee-Associated Microbes.</title>
        <authorList>
            <person name="Dunlap C."/>
        </authorList>
    </citation>
    <scope>NUCLEOTIDE SEQUENCE [LARGE SCALE GENOMIC DNA]</scope>
    <source>
        <strain evidence="1 2">NRRL B-04010</strain>
    </source>
</reference>
<name>A0ABT4H3E3_PAEAL</name>
<sequence length="91" mass="11070">MLYIPRKSKFNEQNLKEHLQEYMPPAFDKIVSIHRRPGYHHRHYYRLESSTGDFGTILCRITFVETEKWGSHKFHIFRVEFTSNGRIWNTI</sequence>
<dbReference type="EMBL" id="JAMDNP010000050">
    <property type="protein sequence ID" value="MCY9763164.1"/>
    <property type="molecule type" value="Genomic_DNA"/>
</dbReference>
<organism evidence="1 2">
    <name type="scientific">Paenibacillus alvei</name>
    <name type="common">Bacillus alvei</name>
    <dbReference type="NCBI Taxonomy" id="44250"/>
    <lineage>
        <taxon>Bacteria</taxon>
        <taxon>Bacillati</taxon>
        <taxon>Bacillota</taxon>
        <taxon>Bacilli</taxon>
        <taxon>Bacillales</taxon>
        <taxon>Paenibacillaceae</taxon>
        <taxon>Paenibacillus</taxon>
    </lineage>
</organism>
<keyword evidence="2" id="KW-1185">Reference proteome</keyword>
<protein>
    <submittedName>
        <fullName evidence="1">Uncharacterized protein</fullName>
    </submittedName>
</protein>